<gene>
    <name evidence="1" type="ORF">L6164_007201</name>
</gene>
<sequence>MSSADGSSTSDPRRPGGSSSITSHLDGSSMIIVTERLNGVNYREWAQAIKLAVGGRGKMGFLTGAHVAPDDTESPTFHQWYTENLMVSSWLINAMAPEIKRSFMFLPTAREIWEAIRDSYSDGEDLARLFELKTTIWQLKQGDREYKEKIEKERVFQFLAKLNKELDDVRSRILSRNPLPSTREVFSDVRREASRRKIMLQEASPVLTSDSSALFSRSNGTGKGQKGKVICEHCKKPRHSKDVC</sequence>
<evidence type="ECO:0000313" key="2">
    <source>
        <dbReference type="Proteomes" id="UP000828941"/>
    </source>
</evidence>
<keyword evidence="2" id="KW-1185">Reference proteome</keyword>
<dbReference type="EMBL" id="CM039428">
    <property type="protein sequence ID" value="KAI4353002.1"/>
    <property type="molecule type" value="Genomic_DNA"/>
</dbReference>
<dbReference type="Proteomes" id="UP000828941">
    <property type="component" value="Chromosome 3"/>
</dbReference>
<organism evidence="1 2">
    <name type="scientific">Bauhinia variegata</name>
    <name type="common">Purple orchid tree</name>
    <name type="synonym">Phanera variegata</name>
    <dbReference type="NCBI Taxonomy" id="167791"/>
    <lineage>
        <taxon>Eukaryota</taxon>
        <taxon>Viridiplantae</taxon>
        <taxon>Streptophyta</taxon>
        <taxon>Embryophyta</taxon>
        <taxon>Tracheophyta</taxon>
        <taxon>Spermatophyta</taxon>
        <taxon>Magnoliopsida</taxon>
        <taxon>eudicotyledons</taxon>
        <taxon>Gunneridae</taxon>
        <taxon>Pentapetalae</taxon>
        <taxon>rosids</taxon>
        <taxon>fabids</taxon>
        <taxon>Fabales</taxon>
        <taxon>Fabaceae</taxon>
        <taxon>Cercidoideae</taxon>
        <taxon>Cercideae</taxon>
        <taxon>Bauhiniinae</taxon>
        <taxon>Bauhinia</taxon>
    </lineage>
</organism>
<accession>A0ACB9PWM3</accession>
<evidence type="ECO:0000313" key="1">
    <source>
        <dbReference type="EMBL" id="KAI4353002.1"/>
    </source>
</evidence>
<proteinExistence type="predicted"/>
<protein>
    <submittedName>
        <fullName evidence="1">Uncharacterized protein</fullName>
    </submittedName>
</protein>
<name>A0ACB9PWM3_BAUVA</name>
<comment type="caution">
    <text evidence="1">The sequence shown here is derived from an EMBL/GenBank/DDBJ whole genome shotgun (WGS) entry which is preliminary data.</text>
</comment>
<reference evidence="1 2" key="1">
    <citation type="journal article" date="2022" name="DNA Res.">
        <title>Chromosomal-level genome assembly of the orchid tree Bauhinia variegata (Leguminosae; Cercidoideae) supports the allotetraploid origin hypothesis of Bauhinia.</title>
        <authorList>
            <person name="Zhong Y."/>
            <person name="Chen Y."/>
            <person name="Zheng D."/>
            <person name="Pang J."/>
            <person name="Liu Y."/>
            <person name="Luo S."/>
            <person name="Meng S."/>
            <person name="Qian L."/>
            <person name="Wei D."/>
            <person name="Dai S."/>
            <person name="Zhou R."/>
        </authorList>
    </citation>
    <scope>NUCLEOTIDE SEQUENCE [LARGE SCALE GENOMIC DNA]</scope>
    <source>
        <strain evidence="1">BV-YZ2020</strain>
    </source>
</reference>